<gene>
    <name evidence="1" type="ORF">NDU88_001790</name>
</gene>
<evidence type="ECO:0000313" key="1">
    <source>
        <dbReference type="EMBL" id="KAJ1176512.1"/>
    </source>
</evidence>
<reference evidence="1" key="1">
    <citation type="journal article" date="2022" name="bioRxiv">
        <title>Sequencing and chromosome-scale assembly of the giantPleurodeles waltlgenome.</title>
        <authorList>
            <person name="Brown T."/>
            <person name="Elewa A."/>
            <person name="Iarovenko S."/>
            <person name="Subramanian E."/>
            <person name="Araus A.J."/>
            <person name="Petzold A."/>
            <person name="Susuki M."/>
            <person name="Suzuki K.-i.T."/>
            <person name="Hayashi T."/>
            <person name="Toyoda A."/>
            <person name="Oliveira C."/>
            <person name="Osipova E."/>
            <person name="Leigh N.D."/>
            <person name="Simon A."/>
            <person name="Yun M.H."/>
        </authorList>
    </citation>
    <scope>NUCLEOTIDE SEQUENCE</scope>
    <source>
        <strain evidence="1">20211129_DDA</strain>
        <tissue evidence="1">Liver</tissue>
    </source>
</reference>
<keyword evidence="2" id="KW-1185">Reference proteome</keyword>
<dbReference type="AlphaFoldDB" id="A0AAV7TIR6"/>
<dbReference type="Proteomes" id="UP001066276">
    <property type="component" value="Chromosome 3_2"/>
</dbReference>
<dbReference type="EMBL" id="JANPWB010000006">
    <property type="protein sequence ID" value="KAJ1176512.1"/>
    <property type="molecule type" value="Genomic_DNA"/>
</dbReference>
<protein>
    <submittedName>
        <fullName evidence="1">Uncharacterized protein</fullName>
    </submittedName>
</protein>
<accession>A0AAV7TIR6</accession>
<evidence type="ECO:0000313" key="2">
    <source>
        <dbReference type="Proteomes" id="UP001066276"/>
    </source>
</evidence>
<sequence>MPGMPVAVTFQAYCSGPGDQTSGLPCGVYTTKTLMSKEDCLDLLKDVALPTPFAEDRKTLEGDLTTDEIAAALCDLQSGKAAGLNVLPVEV</sequence>
<name>A0AAV7TIR6_PLEWA</name>
<organism evidence="1 2">
    <name type="scientific">Pleurodeles waltl</name>
    <name type="common">Iberian ribbed newt</name>
    <dbReference type="NCBI Taxonomy" id="8319"/>
    <lineage>
        <taxon>Eukaryota</taxon>
        <taxon>Metazoa</taxon>
        <taxon>Chordata</taxon>
        <taxon>Craniata</taxon>
        <taxon>Vertebrata</taxon>
        <taxon>Euteleostomi</taxon>
        <taxon>Amphibia</taxon>
        <taxon>Batrachia</taxon>
        <taxon>Caudata</taxon>
        <taxon>Salamandroidea</taxon>
        <taxon>Salamandridae</taxon>
        <taxon>Pleurodelinae</taxon>
        <taxon>Pleurodeles</taxon>
    </lineage>
</organism>
<comment type="caution">
    <text evidence="1">The sequence shown here is derived from an EMBL/GenBank/DDBJ whole genome shotgun (WGS) entry which is preliminary data.</text>
</comment>
<proteinExistence type="predicted"/>